<keyword evidence="3" id="KW-1185">Reference proteome</keyword>
<evidence type="ECO:0000313" key="3">
    <source>
        <dbReference type="Proteomes" id="UP001141422"/>
    </source>
</evidence>
<protein>
    <submittedName>
        <fullName evidence="2">Uncharacterized protein</fullName>
    </submittedName>
</protein>
<keyword evidence="1" id="KW-0472">Membrane</keyword>
<sequence length="186" mass="20795">MRRTAILIITMKLQREIAIILAAAFVLLPALAGAAAAAEPTATEPVQRLVLFQSPDMSNHYGYITVDSVDVKLEGVNAVYTINYSIDPWIAFLVFLLGKQDLKNRLLKIINPPVPSSGQTQEIVFQYVDNEKAIISVSNAAMSYGDNTYWYPEQEFAITIPQITFTASFTKTYNNTRVIERGFGYY</sequence>
<keyword evidence="1" id="KW-1133">Transmembrane helix</keyword>
<dbReference type="Proteomes" id="UP001141422">
    <property type="component" value="Unassembled WGS sequence"/>
</dbReference>
<keyword evidence="1" id="KW-0812">Transmembrane</keyword>
<reference evidence="2" key="1">
    <citation type="submission" date="2022-12" db="EMBL/GenBank/DDBJ databases">
        <title>Isolation and characterisation of novel Methanocorpusculum spp. from native Australian herbivores indicates the genus is ancestrally host-associated.</title>
        <authorList>
            <person name="Volmer J.G."/>
            <person name="Soo R.M."/>
            <person name="Evans P.N."/>
            <person name="Hoedt E.C."/>
            <person name="Astorga Alsina A.L."/>
            <person name="Woodcroft B.J."/>
            <person name="Tyson G.W."/>
            <person name="Hugenholtz P."/>
            <person name="Morrison M."/>
        </authorList>
    </citation>
    <scope>NUCLEOTIDE SEQUENCE</scope>
    <source>
        <strain evidence="2">MG</strain>
    </source>
</reference>
<gene>
    <name evidence="2" type="ORF">O0S10_07380</name>
</gene>
<name>A0ABT4IIQ9_9EURY</name>
<accession>A0ABT4IIQ9</accession>
<comment type="caution">
    <text evidence="2">The sequence shown here is derived from an EMBL/GenBank/DDBJ whole genome shotgun (WGS) entry which is preliminary data.</text>
</comment>
<evidence type="ECO:0000256" key="1">
    <source>
        <dbReference type="SAM" id="Phobius"/>
    </source>
</evidence>
<proteinExistence type="predicted"/>
<dbReference type="EMBL" id="JAPTGB010000015">
    <property type="protein sequence ID" value="MCZ0861045.1"/>
    <property type="molecule type" value="Genomic_DNA"/>
</dbReference>
<evidence type="ECO:0000313" key="2">
    <source>
        <dbReference type="EMBL" id="MCZ0861045.1"/>
    </source>
</evidence>
<organism evidence="2 3">
    <name type="scientific">Methanocorpusculum petauri</name>
    <dbReference type="NCBI Taxonomy" id="3002863"/>
    <lineage>
        <taxon>Archaea</taxon>
        <taxon>Methanobacteriati</taxon>
        <taxon>Methanobacteriota</taxon>
        <taxon>Stenosarchaea group</taxon>
        <taxon>Methanomicrobia</taxon>
        <taxon>Methanomicrobiales</taxon>
        <taxon>Methanocorpusculaceae</taxon>
        <taxon>Methanocorpusculum</taxon>
    </lineage>
</organism>
<feature type="transmembrane region" description="Helical" evidence="1">
    <location>
        <begin position="78"/>
        <end position="98"/>
    </location>
</feature>